<feature type="region of interest" description="Disordered" evidence="9">
    <location>
        <begin position="149"/>
        <end position="186"/>
    </location>
</feature>
<dbReference type="SUPFAM" id="SSF57196">
    <property type="entry name" value="EGF/Laminin"/>
    <property type="match status" value="2"/>
</dbReference>
<evidence type="ECO:0000256" key="5">
    <source>
        <dbReference type="ARBA" id="ARBA00023157"/>
    </source>
</evidence>
<sequence length="708" mass="77072">MAVGRCHEELNSNSGNISSPAFGVVNYPSNQECTYRISRPGGGPVSLRFNRFDVASDDFIQVYDGENANGVRLHPGEGFSGNSRPSITLTASNCPQLSVGERAIASSRETTFGARVMYLCPIGQNSVQEGIKFWQSACREESGTKYCGPVPQIDNGSPWRPPTSPTAARPPTSATRASVSQGPPTETVRCLETGRWERLPTCLASSLPAPARHAPRSQDSPERRGQPIRHGVRCPVLPEIENGFLLIKTKTISLVMKVEFSASKAINVDECVSSSCDAASTKCNNTDGGFYCKCRKGFEPNMECRPVGDLGVGNGNIPDSRIKASGTEIGFSKNGVRLDNTVGWCGNIQRPGENWIQFDLRAPVVLRGFRTQSVMRPDGSQAIPLTVRLQYSDDLTDLFRTYGDPFGQPIDFRLTHNGGSGLSIVSLPVPVEARYVRILIMEFVGAPCVRVELMGCTRQDCLDVNECLDSNGGCDQRCINSPGSYNCLCNVGYELYTKNGTSGFYIPESETGTKIGDKYALNKTCVPKSCSAFGTIENGQVLSTKSEYHFGDLVSFQCDFGFVMSGSSVLLCNSNGEWNGTVPSCKFAHCPTISSDPKQGLEIQISEDIESIPYLENVTISCEETGRPLRPTATSSFRQCVYNPQQGRPNYWLSGEPPMCPRIDCGPPPESTGSVYGQYVDTRYQSSFFFGCERHLVLLVNPASVTTL</sequence>
<dbReference type="EMBL" id="BPLR01001087">
    <property type="protein sequence ID" value="GIY99818.1"/>
    <property type="molecule type" value="Genomic_DNA"/>
</dbReference>
<name>A0AAV4XZW0_CAEEX</name>
<dbReference type="Pfam" id="PF00431">
    <property type="entry name" value="CUB"/>
    <property type="match status" value="1"/>
</dbReference>
<evidence type="ECO:0000256" key="7">
    <source>
        <dbReference type="PROSITE-ProRule" id="PRU00076"/>
    </source>
</evidence>
<dbReference type="PROSITE" id="PS00010">
    <property type="entry name" value="ASX_HYDROXYL"/>
    <property type="match status" value="1"/>
</dbReference>
<dbReference type="InterPro" id="IPR018097">
    <property type="entry name" value="EGF_Ca-bd_CS"/>
</dbReference>
<evidence type="ECO:0000259" key="13">
    <source>
        <dbReference type="PROSITE" id="PS50923"/>
    </source>
</evidence>
<dbReference type="InterPro" id="IPR000742">
    <property type="entry name" value="EGF"/>
</dbReference>
<feature type="domain" description="Sushi" evidence="13">
    <location>
        <begin position="528"/>
        <end position="587"/>
    </location>
</feature>
<dbReference type="InterPro" id="IPR000436">
    <property type="entry name" value="Sushi_SCR_CCP_dom"/>
</dbReference>
<feature type="compositionally biased region" description="Low complexity" evidence="9">
    <location>
        <begin position="165"/>
        <end position="178"/>
    </location>
</feature>
<dbReference type="SMART" id="SM00042">
    <property type="entry name" value="CUB"/>
    <property type="match status" value="1"/>
</dbReference>
<dbReference type="CDD" id="cd00041">
    <property type="entry name" value="CUB"/>
    <property type="match status" value="1"/>
</dbReference>
<keyword evidence="3" id="KW-0732">Signal</keyword>
<dbReference type="SMART" id="SM00179">
    <property type="entry name" value="EGF_CA"/>
    <property type="match status" value="2"/>
</dbReference>
<evidence type="ECO:0000259" key="10">
    <source>
        <dbReference type="PROSITE" id="PS01180"/>
    </source>
</evidence>
<dbReference type="PROSITE" id="PS50923">
    <property type="entry name" value="SUSHI"/>
    <property type="match status" value="1"/>
</dbReference>
<feature type="domain" description="EGF-like" evidence="12">
    <location>
        <begin position="267"/>
        <end position="305"/>
    </location>
</feature>
<evidence type="ECO:0000259" key="11">
    <source>
        <dbReference type="PROSITE" id="PS50022"/>
    </source>
</evidence>
<dbReference type="InterPro" id="IPR008979">
    <property type="entry name" value="Galactose-bd-like_sf"/>
</dbReference>
<evidence type="ECO:0000256" key="8">
    <source>
        <dbReference type="PROSITE-ProRule" id="PRU00302"/>
    </source>
</evidence>
<dbReference type="Gene3D" id="2.60.120.260">
    <property type="entry name" value="Galactose-binding domain-like"/>
    <property type="match status" value="1"/>
</dbReference>
<dbReference type="InterPro" id="IPR000152">
    <property type="entry name" value="EGF-type_Asp/Asn_hydroxyl_site"/>
</dbReference>
<reference evidence="14 15" key="1">
    <citation type="submission" date="2021-06" db="EMBL/GenBank/DDBJ databases">
        <title>Caerostris extrusa draft genome.</title>
        <authorList>
            <person name="Kono N."/>
            <person name="Arakawa K."/>
        </authorList>
    </citation>
    <scope>NUCLEOTIDE SEQUENCE [LARGE SCALE GENOMIC DNA]</scope>
</reference>
<evidence type="ECO:0000256" key="9">
    <source>
        <dbReference type="SAM" id="MobiDB-lite"/>
    </source>
</evidence>
<evidence type="ECO:0000256" key="4">
    <source>
        <dbReference type="ARBA" id="ARBA00022737"/>
    </source>
</evidence>
<comment type="caution">
    <text evidence="14">The sequence shown here is derived from an EMBL/GenBank/DDBJ whole genome shotgun (WGS) entry which is preliminary data.</text>
</comment>
<dbReference type="PROSITE" id="PS50022">
    <property type="entry name" value="FA58C_3"/>
    <property type="match status" value="1"/>
</dbReference>
<dbReference type="Gene3D" id="2.60.120.290">
    <property type="entry name" value="Spermadhesin, CUB domain"/>
    <property type="match status" value="1"/>
</dbReference>
<keyword evidence="4" id="KW-0677">Repeat</keyword>
<dbReference type="SMART" id="SM00231">
    <property type="entry name" value="FA58C"/>
    <property type="match status" value="1"/>
</dbReference>
<dbReference type="PROSITE" id="PS01180">
    <property type="entry name" value="CUB"/>
    <property type="match status" value="1"/>
</dbReference>
<keyword evidence="5 8" id="KW-1015">Disulfide bond</keyword>
<proteinExistence type="predicted"/>
<dbReference type="InterPro" id="IPR049883">
    <property type="entry name" value="NOTCH1_EGF-like"/>
</dbReference>
<dbReference type="CDD" id="cd00054">
    <property type="entry name" value="EGF_CA"/>
    <property type="match status" value="2"/>
</dbReference>
<dbReference type="PROSITE" id="PS01186">
    <property type="entry name" value="EGF_2"/>
    <property type="match status" value="1"/>
</dbReference>
<dbReference type="InterPro" id="IPR051277">
    <property type="entry name" value="SEZ6_CSMD_C4BPB_Regulators"/>
</dbReference>
<dbReference type="InterPro" id="IPR035976">
    <property type="entry name" value="Sushi/SCR/CCP_sf"/>
</dbReference>
<dbReference type="SUPFAM" id="SSF57535">
    <property type="entry name" value="Complement control module/SCR domain"/>
    <property type="match status" value="1"/>
</dbReference>
<feature type="region of interest" description="Disordered" evidence="9">
    <location>
        <begin position="207"/>
        <end position="229"/>
    </location>
</feature>
<feature type="disulfide bond" evidence="8">
    <location>
        <begin position="558"/>
        <end position="585"/>
    </location>
</feature>
<evidence type="ECO:0000256" key="6">
    <source>
        <dbReference type="PROSITE-ProRule" id="PRU00059"/>
    </source>
</evidence>
<dbReference type="SUPFAM" id="SSF49785">
    <property type="entry name" value="Galactose-binding domain-like"/>
    <property type="match status" value="1"/>
</dbReference>
<dbReference type="Pfam" id="PF07645">
    <property type="entry name" value="EGF_CA"/>
    <property type="match status" value="2"/>
</dbReference>
<keyword evidence="15" id="KW-1185">Reference proteome</keyword>
<keyword evidence="2 8" id="KW-0768">Sushi</keyword>
<evidence type="ECO:0000256" key="1">
    <source>
        <dbReference type="ARBA" id="ARBA00022536"/>
    </source>
</evidence>
<accession>A0AAV4XZW0</accession>
<feature type="domain" description="CUB" evidence="10">
    <location>
        <begin position="6"/>
        <end position="119"/>
    </location>
</feature>
<comment type="caution">
    <text evidence="7">Lacks conserved residue(s) required for the propagation of feature annotation.</text>
</comment>
<dbReference type="InterPro" id="IPR000421">
    <property type="entry name" value="FA58C"/>
</dbReference>
<dbReference type="PANTHER" id="PTHR45656">
    <property type="entry name" value="PROTEIN CBR-CLEC-78"/>
    <property type="match status" value="1"/>
</dbReference>
<dbReference type="PANTHER" id="PTHR45656:SF4">
    <property type="entry name" value="PROTEIN CBR-CLEC-78"/>
    <property type="match status" value="1"/>
</dbReference>
<dbReference type="InterPro" id="IPR001881">
    <property type="entry name" value="EGF-like_Ca-bd_dom"/>
</dbReference>
<dbReference type="Gene3D" id="2.10.25.10">
    <property type="entry name" value="Laminin"/>
    <property type="match status" value="2"/>
</dbReference>
<dbReference type="AlphaFoldDB" id="A0AAV4XZW0"/>
<dbReference type="SUPFAM" id="SSF49854">
    <property type="entry name" value="Spermadhesin, CUB domain"/>
    <property type="match status" value="1"/>
</dbReference>
<dbReference type="SMART" id="SM00181">
    <property type="entry name" value="EGF"/>
    <property type="match status" value="2"/>
</dbReference>
<dbReference type="CDD" id="cd00033">
    <property type="entry name" value="CCP"/>
    <property type="match status" value="1"/>
</dbReference>
<dbReference type="GO" id="GO:0005509">
    <property type="term" value="F:calcium ion binding"/>
    <property type="evidence" value="ECO:0007669"/>
    <property type="project" value="InterPro"/>
</dbReference>
<feature type="disulfide bond" evidence="6">
    <location>
        <begin position="6"/>
        <end position="33"/>
    </location>
</feature>
<dbReference type="InterPro" id="IPR035914">
    <property type="entry name" value="Sperma_CUB_dom_sf"/>
</dbReference>
<protein>
    <submittedName>
        <fullName evidence="14">Neurogenic locus notch 2</fullName>
    </submittedName>
</protein>
<dbReference type="Gene3D" id="2.10.70.10">
    <property type="entry name" value="Complement Module, domain 1"/>
    <property type="match status" value="1"/>
</dbReference>
<dbReference type="Pfam" id="PF00084">
    <property type="entry name" value="Sushi"/>
    <property type="match status" value="1"/>
</dbReference>
<evidence type="ECO:0000256" key="3">
    <source>
        <dbReference type="ARBA" id="ARBA00022729"/>
    </source>
</evidence>
<evidence type="ECO:0000313" key="15">
    <source>
        <dbReference type="Proteomes" id="UP001054945"/>
    </source>
</evidence>
<dbReference type="FunFam" id="2.10.70.10:FF:000014">
    <property type="entry name" value="Membrane cofactor protein"/>
    <property type="match status" value="1"/>
</dbReference>
<feature type="domain" description="F5/8 type C" evidence="11">
    <location>
        <begin position="304"/>
        <end position="456"/>
    </location>
</feature>
<evidence type="ECO:0000256" key="2">
    <source>
        <dbReference type="ARBA" id="ARBA00022659"/>
    </source>
</evidence>
<dbReference type="Proteomes" id="UP001054945">
    <property type="component" value="Unassembled WGS sequence"/>
</dbReference>
<dbReference type="PROSITE" id="PS01187">
    <property type="entry name" value="EGF_CA"/>
    <property type="match status" value="2"/>
</dbReference>
<dbReference type="PROSITE" id="PS50026">
    <property type="entry name" value="EGF_3"/>
    <property type="match status" value="1"/>
</dbReference>
<dbReference type="SMART" id="SM00032">
    <property type="entry name" value="CCP"/>
    <property type="match status" value="2"/>
</dbReference>
<dbReference type="Pfam" id="PF00754">
    <property type="entry name" value="F5_F8_type_C"/>
    <property type="match status" value="1"/>
</dbReference>
<keyword evidence="1 7" id="KW-0245">EGF-like domain</keyword>
<gene>
    <name evidence="14" type="primary">Notch2_1</name>
    <name evidence="14" type="ORF">CEXT_43911</name>
</gene>
<evidence type="ECO:0000259" key="12">
    <source>
        <dbReference type="PROSITE" id="PS50026"/>
    </source>
</evidence>
<dbReference type="InterPro" id="IPR000859">
    <property type="entry name" value="CUB_dom"/>
</dbReference>
<organism evidence="14 15">
    <name type="scientific">Caerostris extrusa</name>
    <name type="common">Bark spider</name>
    <name type="synonym">Caerostris bankana</name>
    <dbReference type="NCBI Taxonomy" id="172846"/>
    <lineage>
        <taxon>Eukaryota</taxon>
        <taxon>Metazoa</taxon>
        <taxon>Ecdysozoa</taxon>
        <taxon>Arthropoda</taxon>
        <taxon>Chelicerata</taxon>
        <taxon>Arachnida</taxon>
        <taxon>Araneae</taxon>
        <taxon>Araneomorphae</taxon>
        <taxon>Entelegynae</taxon>
        <taxon>Araneoidea</taxon>
        <taxon>Araneidae</taxon>
        <taxon>Caerostris</taxon>
    </lineage>
</organism>
<evidence type="ECO:0000313" key="14">
    <source>
        <dbReference type="EMBL" id="GIY99818.1"/>
    </source>
</evidence>